<dbReference type="Gene3D" id="2.30.30.290">
    <property type="entry name" value="YopX-like domains"/>
    <property type="match status" value="1"/>
</dbReference>
<dbReference type="Pfam" id="PF09643">
    <property type="entry name" value="YopX"/>
    <property type="match status" value="1"/>
</dbReference>
<dbReference type="InterPro" id="IPR023385">
    <property type="entry name" value="YopX-like_C"/>
</dbReference>
<dbReference type="InterPro" id="IPR003615">
    <property type="entry name" value="HNH_nuc"/>
</dbReference>
<accession>A0ABY8KNZ1</accession>
<dbReference type="Proteomes" id="UP001244564">
    <property type="component" value="Chromosome"/>
</dbReference>
<keyword evidence="4" id="KW-1185">Reference proteome</keyword>
<protein>
    <submittedName>
        <fullName evidence="3">YopX family protein</fullName>
    </submittedName>
</protein>
<evidence type="ECO:0000259" key="2">
    <source>
        <dbReference type="Pfam" id="PF13392"/>
    </source>
</evidence>
<reference evidence="3 4" key="1">
    <citation type="submission" date="2023-04" db="EMBL/GenBank/DDBJ databases">
        <title>Genomic of Lysinibacillus capsici TSBLM.</title>
        <authorList>
            <person name="Hu X.S."/>
            <person name="Yu C.H."/>
        </authorList>
    </citation>
    <scope>NUCLEOTIDE SEQUENCE [LARGE SCALE GENOMIC DNA]</scope>
    <source>
        <strain evidence="3 4">TSBLM</strain>
    </source>
</reference>
<dbReference type="InterPro" id="IPR019096">
    <property type="entry name" value="YopX_protein"/>
</dbReference>
<proteinExistence type="predicted"/>
<sequence>MSREIKFRAWDAKKMKIRAGCKGFYKQNGYVLAKAPYHPYANKRGYVPLHRLVMENYLGRYLTPRKELVHHIDGDRSNNNIQNLKLTTPSEHYIEEHFKARNPNGQFVAEEEIFSEMKFRLYDRDKNIVQIYTLKELMSKTYRRAKFKFRGRWTGLKDKYGKEIYEGDILELYIPNWADCDDVQRFVINEYCPDVSYLQAVVKHCEECLLDGENDYIEVVGNIYENPELLEVTA</sequence>
<feature type="domain" description="HNH nuclease" evidence="2">
    <location>
        <begin position="49"/>
        <end position="92"/>
    </location>
</feature>
<dbReference type="SUPFAM" id="SSF54060">
    <property type="entry name" value="His-Me finger endonucleases"/>
    <property type="match status" value="1"/>
</dbReference>
<dbReference type="EMBL" id="CP122283">
    <property type="protein sequence ID" value="WGF40278.1"/>
    <property type="molecule type" value="Genomic_DNA"/>
</dbReference>
<dbReference type="SUPFAM" id="SSF159006">
    <property type="entry name" value="YopX-like"/>
    <property type="match status" value="1"/>
</dbReference>
<evidence type="ECO:0000313" key="4">
    <source>
        <dbReference type="Proteomes" id="UP001244564"/>
    </source>
</evidence>
<gene>
    <name evidence="3" type="ORF">QBO96_08400</name>
</gene>
<evidence type="ECO:0000313" key="3">
    <source>
        <dbReference type="EMBL" id="WGF40278.1"/>
    </source>
</evidence>
<dbReference type="Gene3D" id="3.90.75.20">
    <property type="match status" value="1"/>
</dbReference>
<organism evidence="3 4">
    <name type="scientific">Lysinibacillus capsici</name>
    <dbReference type="NCBI Taxonomy" id="2115968"/>
    <lineage>
        <taxon>Bacteria</taxon>
        <taxon>Bacillati</taxon>
        <taxon>Bacillota</taxon>
        <taxon>Bacilli</taxon>
        <taxon>Bacillales</taxon>
        <taxon>Bacillaceae</taxon>
        <taxon>Lysinibacillus</taxon>
    </lineage>
</organism>
<name>A0ABY8KNZ1_9BACI</name>
<evidence type="ECO:0000259" key="1">
    <source>
        <dbReference type="Pfam" id="PF09643"/>
    </source>
</evidence>
<dbReference type="InterPro" id="IPR044925">
    <property type="entry name" value="His-Me_finger_sf"/>
</dbReference>
<feature type="domain" description="YopX protein" evidence="1">
    <location>
        <begin position="149"/>
        <end position="231"/>
    </location>
</feature>
<dbReference type="Pfam" id="PF13392">
    <property type="entry name" value="HNH_3"/>
    <property type="match status" value="1"/>
</dbReference>
<dbReference type="RefSeq" id="WP_279495698.1">
    <property type="nucleotide sequence ID" value="NZ_CP122283.1"/>
</dbReference>